<dbReference type="AlphaFoldDB" id="A0A0E9WHV1"/>
<protein>
    <submittedName>
        <fullName evidence="1">Uncharacterized protein</fullName>
    </submittedName>
</protein>
<proteinExistence type="predicted"/>
<dbReference type="EMBL" id="GBXM01018608">
    <property type="protein sequence ID" value="JAH89969.1"/>
    <property type="molecule type" value="Transcribed_RNA"/>
</dbReference>
<reference evidence="1" key="2">
    <citation type="journal article" date="2015" name="Fish Shellfish Immunol.">
        <title>Early steps in the European eel (Anguilla anguilla)-Vibrio vulnificus interaction in the gills: Role of the RtxA13 toxin.</title>
        <authorList>
            <person name="Callol A."/>
            <person name="Pajuelo D."/>
            <person name="Ebbesson L."/>
            <person name="Teles M."/>
            <person name="MacKenzie S."/>
            <person name="Amaro C."/>
        </authorList>
    </citation>
    <scope>NUCLEOTIDE SEQUENCE</scope>
</reference>
<sequence length="68" mass="7709">MHTWIARLSSANYHSVHFNQSALCHGQSSSTETDGVLEFKTFIVSVHGSEGENAAMQRFIYIYTRMKV</sequence>
<organism evidence="1">
    <name type="scientific">Anguilla anguilla</name>
    <name type="common">European freshwater eel</name>
    <name type="synonym">Muraena anguilla</name>
    <dbReference type="NCBI Taxonomy" id="7936"/>
    <lineage>
        <taxon>Eukaryota</taxon>
        <taxon>Metazoa</taxon>
        <taxon>Chordata</taxon>
        <taxon>Craniata</taxon>
        <taxon>Vertebrata</taxon>
        <taxon>Euteleostomi</taxon>
        <taxon>Actinopterygii</taxon>
        <taxon>Neopterygii</taxon>
        <taxon>Teleostei</taxon>
        <taxon>Anguilliformes</taxon>
        <taxon>Anguillidae</taxon>
        <taxon>Anguilla</taxon>
    </lineage>
</organism>
<name>A0A0E9WHV1_ANGAN</name>
<reference evidence="1" key="1">
    <citation type="submission" date="2014-11" db="EMBL/GenBank/DDBJ databases">
        <authorList>
            <person name="Amaro Gonzalez C."/>
        </authorList>
    </citation>
    <scope>NUCLEOTIDE SEQUENCE</scope>
</reference>
<evidence type="ECO:0000313" key="1">
    <source>
        <dbReference type="EMBL" id="JAH89969.1"/>
    </source>
</evidence>
<accession>A0A0E9WHV1</accession>